<dbReference type="Gene3D" id="3.40.50.300">
    <property type="entry name" value="P-loop containing nucleotide triphosphate hydrolases"/>
    <property type="match status" value="1"/>
</dbReference>
<feature type="signal peptide" evidence="3">
    <location>
        <begin position="1"/>
        <end position="17"/>
    </location>
</feature>
<accession>A0AAV9G378</accession>
<evidence type="ECO:0000256" key="2">
    <source>
        <dbReference type="SAM" id="MobiDB-lite"/>
    </source>
</evidence>
<dbReference type="Proteomes" id="UP001321760">
    <property type="component" value="Unassembled WGS sequence"/>
</dbReference>
<evidence type="ECO:0000259" key="4">
    <source>
        <dbReference type="Pfam" id="PF24883"/>
    </source>
</evidence>
<keyword evidence="3" id="KW-0732">Signal</keyword>
<dbReference type="InterPro" id="IPR056884">
    <property type="entry name" value="NPHP3-like_N"/>
</dbReference>
<proteinExistence type="predicted"/>
<reference evidence="5" key="2">
    <citation type="submission" date="2023-05" db="EMBL/GenBank/DDBJ databases">
        <authorList>
            <consortium name="Lawrence Berkeley National Laboratory"/>
            <person name="Steindorff A."/>
            <person name="Hensen N."/>
            <person name="Bonometti L."/>
            <person name="Westerberg I."/>
            <person name="Brannstrom I.O."/>
            <person name="Guillou S."/>
            <person name="Cros-Aarteil S."/>
            <person name="Calhoun S."/>
            <person name="Haridas S."/>
            <person name="Kuo A."/>
            <person name="Mondo S."/>
            <person name="Pangilinan J."/>
            <person name="Riley R."/>
            <person name="Labutti K."/>
            <person name="Andreopoulos B."/>
            <person name="Lipzen A."/>
            <person name="Chen C."/>
            <person name="Yanf M."/>
            <person name="Daum C."/>
            <person name="Ng V."/>
            <person name="Clum A."/>
            <person name="Ohm R."/>
            <person name="Martin F."/>
            <person name="Silar P."/>
            <person name="Natvig D."/>
            <person name="Lalanne C."/>
            <person name="Gautier V."/>
            <person name="Ament-Velasquez S.L."/>
            <person name="Kruys A."/>
            <person name="Hutchinson M.I."/>
            <person name="Powell A.J."/>
            <person name="Barry K."/>
            <person name="Miller A.N."/>
            <person name="Grigoriev I.V."/>
            <person name="Debuchy R."/>
            <person name="Gladieux P."/>
            <person name="Thoren M.H."/>
            <person name="Johannesson H."/>
        </authorList>
    </citation>
    <scope>NUCLEOTIDE SEQUENCE</scope>
    <source>
        <strain evidence="5">PSN243</strain>
    </source>
</reference>
<keyword evidence="6" id="KW-1185">Reference proteome</keyword>
<sequence>MLQTMAEAIALAASVIAVIQLAERVASICKFYIGEVNDYPKDLRLIYVEVASLKVVFEGLSFFDQDDPDENALLRALQGEDGPIQGCKKVIEELTALLPPDPLAPPSNGRTKREKVQDALACLAWPLKANTAKKLLEGIVQYKTTITMGLQGQLLFDMRQGKRQVEILSVTVNESEWRQLIEWIRGPQPEGTNSWRLNRTAKSLYEEGTGDWVFQTPEWSRWINAQQRAIWLHGIPGAGKTILMSYLIGKVQGICEKLRDEAHVCSYYYCYHSHNQDETEPFLRTIVSDLLARQAKDYVPGKVWRLFQTNTQLDQQSLLSALDELLKSKPPSAKFFVAIDALDESHNIMNLLTLLQVLADDDRYFKMQLLASSRQYEEIRAIMCTISLPLSMSNPFVEADIRVFVASNLEKELRFRRWPHSLRDEVLEAVSVGAQGMFRWAACQLDILRRLHHQSKIKQAIKTLPATLDEMYERIFSTISTEEQDLVRQALHMVCFHDFLWMGHVPLPAQVIFDSHTAFERDHTDMATSDDTLFDMDTLKDLCGCLVTFAWQKGHNGGAETAVVAHYTVREFLESSRSTSPQTAWVKIIFRYGLATRTPPMRTPVDNVQRGSRKDPYAGPLCINSTSSLREYCLASANRTLVSCDNLVEPSLAFQLFNPTAPHYGEMAAALRWLDIRSCGGHAGLAARYGVFPFAGYSLAQEDKHSPAAIFWNLVCFRCHSLAEAFLLSLGARADQALTGRLRAEPIFSDLLERTPGQSLPLLNATLQGNAFQILTQVGFMHRITNRLLSFVQKYGRRYIQDLVLLHVSSPASKARAGPDVRTDGLNRGLGSFHQLGRLLKLGLSPDPPGYQVTPLQILCYKRRLHDIRVLLQAGADPNNTGDPEGVSWQEKGTFLYRYRKLHGILPLDVLTHLDYNYFGDDEWSPRSAIEFDENYGRPVTDEMREVLVSYGARSAKEAGKDKSQGEEPVGEEYA</sequence>
<evidence type="ECO:0000313" key="6">
    <source>
        <dbReference type="Proteomes" id="UP001321760"/>
    </source>
</evidence>
<dbReference type="InterPro" id="IPR027417">
    <property type="entry name" value="P-loop_NTPase"/>
</dbReference>
<name>A0AAV9G378_9PEZI</name>
<reference evidence="5" key="1">
    <citation type="journal article" date="2023" name="Mol. Phylogenet. Evol.">
        <title>Genome-scale phylogeny and comparative genomics of the fungal order Sordariales.</title>
        <authorList>
            <person name="Hensen N."/>
            <person name="Bonometti L."/>
            <person name="Westerberg I."/>
            <person name="Brannstrom I.O."/>
            <person name="Guillou S."/>
            <person name="Cros-Aarteil S."/>
            <person name="Calhoun S."/>
            <person name="Haridas S."/>
            <person name="Kuo A."/>
            <person name="Mondo S."/>
            <person name="Pangilinan J."/>
            <person name="Riley R."/>
            <person name="LaButti K."/>
            <person name="Andreopoulos B."/>
            <person name="Lipzen A."/>
            <person name="Chen C."/>
            <person name="Yan M."/>
            <person name="Daum C."/>
            <person name="Ng V."/>
            <person name="Clum A."/>
            <person name="Steindorff A."/>
            <person name="Ohm R.A."/>
            <person name="Martin F."/>
            <person name="Silar P."/>
            <person name="Natvig D.O."/>
            <person name="Lalanne C."/>
            <person name="Gautier V."/>
            <person name="Ament-Velasquez S.L."/>
            <person name="Kruys A."/>
            <person name="Hutchinson M.I."/>
            <person name="Powell A.J."/>
            <person name="Barry K."/>
            <person name="Miller A.N."/>
            <person name="Grigoriev I.V."/>
            <person name="Debuchy R."/>
            <person name="Gladieux P."/>
            <person name="Hiltunen Thoren M."/>
            <person name="Johannesson H."/>
        </authorList>
    </citation>
    <scope>NUCLEOTIDE SEQUENCE</scope>
    <source>
        <strain evidence="5">PSN243</strain>
    </source>
</reference>
<dbReference type="AlphaFoldDB" id="A0AAV9G378"/>
<comment type="caution">
    <text evidence="5">The sequence shown here is derived from an EMBL/GenBank/DDBJ whole genome shotgun (WGS) entry which is preliminary data.</text>
</comment>
<gene>
    <name evidence="5" type="ORF">QBC34DRAFT_338573</name>
</gene>
<dbReference type="PANTHER" id="PTHR10039:SF16">
    <property type="entry name" value="GPI INOSITOL-DEACYLASE"/>
    <property type="match status" value="1"/>
</dbReference>
<feature type="domain" description="Nephrocystin 3-like N-terminal" evidence="4">
    <location>
        <begin position="208"/>
        <end position="374"/>
    </location>
</feature>
<protein>
    <recommendedName>
        <fullName evidence="4">Nephrocystin 3-like N-terminal domain-containing protein</fullName>
    </recommendedName>
</protein>
<dbReference type="SUPFAM" id="SSF52540">
    <property type="entry name" value="P-loop containing nucleoside triphosphate hydrolases"/>
    <property type="match status" value="1"/>
</dbReference>
<keyword evidence="1" id="KW-0677">Repeat</keyword>
<dbReference type="PANTHER" id="PTHR10039">
    <property type="entry name" value="AMELOGENIN"/>
    <property type="match status" value="1"/>
</dbReference>
<organism evidence="5 6">
    <name type="scientific">Podospora aff. communis PSN243</name>
    <dbReference type="NCBI Taxonomy" id="3040156"/>
    <lineage>
        <taxon>Eukaryota</taxon>
        <taxon>Fungi</taxon>
        <taxon>Dikarya</taxon>
        <taxon>Ascomycota</taxon>
        <taxon>Pezizomycotina</taxon>
        <taxon>Sordariomycetes</taxon>
        <taxon>Sordariomycetidae</taxon>
        <taxon>Sordariales</taxon>
        <taxon>Podosporaceae</taxon>
        <taxon>Podospora</taxon>
    </lineage>
</organism>
<feature type="chain" id="PRO_5043698507" description="Nephrocystin 3-like N-terminal domain-containing protein" evidence="3">
    <location>
        <begin position="18"/>
        <end position="975"/>
    </location>
</feature>
<evidence type="ECO:0000313" key="5">
    <source>
        <dbReference type="EMBL" id="KAK4442515.1"/>
    </source>
</evidence>
<dbReference type="EMBL" id="MU866014">
    <property type="protein sequence ID" value="KAK4442515.1"/>
    <property type="molecule type" value="Genomic_DNA"/>
</dbReference>
<feature type="compositionally biased region" description="Basic and acidic residues" evidence="2">
    <location>
        <begin position="955"/>
        <end position="966"/>
    </location>
</feature>
<dbReference type="Pfam" id="PF24883">
    <property type="entry name" value="NPHP3_N"/>
    <property type="match status" value="1"/>
</dbReference>
<evidence type="ECO:0000256" key="1">
    <source>
        <dbReference type="ARBA" id="ARBA00022737"/>
    </source>
</evidence>
<feature type="region of interest" description="Disordered" evidence="2">
    <location>
        <begin position="955"/>
        <end position="975"/>
    </location>
</feature>
<evidence type="ECO:0000256" key="3">
    <source>
        <dbReference type="SAM" id="SignalP"/>
    </source>
</evidence>